<evidence type="ECO:0000313" key="5">
    <source>
        <dbReference type="Proteomes" id="UP000226384"/>
    </source>
</evidence>
<dbReference type="RefSeq" id="YP_009323125.1">
    <property type="nucleotide sequence ID" value="NC_031927.1"/>
</dbReference>
<proteinExistence type="predicted"/>
<evidence type="ECO:0000313" key="2">
    <source>
        <dbReference type="EMBL" id="AOV62379.1"/>
    </source>
</evidence>
<accession>A0A1D8KUQ7</accession>
<dbReference type="KEGG" id="vg:30308246"/>
<evidence type="ECO:0000313" key="6">
    <source>
        <dbReference type="Proteomes" id="UP000510897"/>
    </source>
</evidence>
<dbReference type="GeneID" id="30308246"/>
<protein>
    <submittedName>
        <fullName evidence="2">Uncharacterized protein</fullName>
    </submittedName>
</protein>
<dbReference type="EMBL" id="KU686212">
    <property type="protein sequence ID" value="AOV62116.1"/>
    <property type="molecule type" value="Genomic_DNA"/>
</dbReference>
<keyword evidence="4" id="KW-1185">Reference proteome</keyword>
<dbReference type="EMBL" id="KU686213">
    <property type="protein sequence ID" value="AOV62379.1"/>
    <property type="molecule type" value="Genomic_DNA"/>
</dbReference>
<dbReference type="Proteomes" id="UP000203902">
    <property type="component" value="Segment"/>
</dbReference>
<evidence type="ECO:0000313" key="3">
    <source>
        <dbReference type="EMBL" id="QLF86245.1"/>
    </source>
</evidence>
<dbReference type="Proteomes" id="UP000226384">
    <property type="component" value="Segment"/>
</dbReference>
<sequence length="63" mass="7965">MAKQLRMDLIDEYYKLYRERTLCRHTKDFRDNYEKISELWVDFSEEERIAINIRFIQDNLNKF</sequence>
<gene>
    <name evidence="1" type="ORF">C490910_192</name>
    <name evidence="3" type="ORF">CC030809_00190</name>
    <name evidence="2" type="ORF">S420910_191</name>
</gene>
<reference evidence="3 6" key="3">
    <citation type="submission" date="2020-07" db="EMBL/GenBank/DDBJ databases">
        <title>Signatures of coevolution in a cyanophage population.</title>
        <authorList>
            <person name="Abebe J."/>
        </authorList>
    </citation>
    <scope>NUCLEOTIDE SEQUENCE [LARGE SCALE GENOMIC DNA]</scope>
    <source>
        <strain evidence="3">0809CC03</strain>
    </source>
</reference>
<organism evidence="2 5">
    <name type="scientific">Synechococcus phage S-CAM7</name>
    <dbReference type="NCBI Taxonomy" id="1883368"/>
    <lineage>
        <taxon>Viruses</taxon>
        <taxon>Duplodnaviria</taxon>
        <taxon>Heunggongvirae</taxon>
        <taxon>Uroviricota</taxon>
        <taxon>Caudoviricetes</taxon>
        <taxon>Pantevenvirales</taxon>
        <taxon>Kyanoviridae</taxon>
        <taxon>Mazuvirus</taxon>
        <taxon>Mazuvirus scam7</taxon>
    </lineage>
</organism>
<reference evidence="4 5" key="1">
    <citation type="journal article" date="2016" name="Virology">
        <title>The genomic content and context of auxiliary metabolic genes in marine cyanomyoviruses.</title>
        <authorList>
            <person name="Crummett L.T."/>
            <person name="Puxty R.J."/>
            <person name="Weihe C."/>
            <person name="Marston M.F."/>
            <person name="Martiny J.B."/>
        </authorList>
    </citation>
    <scope>NUCLEOTIDE SEQUENCE [LARGE SCALE GENOMIC DNA]</scope>
    <source>
        <strain evidence="1">0910CC49</strain>
        <strain evidence="2">0910SB42</strain>
    </source>
</reference>
<dbReference type="Proteomes" id="UP000510897">
    <property type="component" value="Segment"/>
</dbReference>
<reference evidence="3 6" key="2">
    <citation type="submission" date="2020-06" db="EMBL/GenBank/DDBJ databases">
        <authorList>
            <person name="Puxty R.J."/>
            <person name="Weihe C."/>
            <person name="Marston M.F."/>
            <person name="Martiny J.B.H."/>
        </authorList>
    </citation>
    <scope>NUCLEOTIDE SEQUENCE [LARGE SCALE GENOMIC DNA]</scope>
    <source>
        <strain evidence="3">0809CC03</strain>
    </source>
</reference>
<evidence type="ECO:0000313" key="4">
    <source>
        <dbReference type="Proteomes" id="UP000203902"/>
    </source>
</evidence>
<dbReference type="EMBL" id="MT586120">
    <property type="protein sequence ID" value="QLF86245.1"/>
    <property type="molecule type" value="Genomic_DNA"/>
</dbReference>
<name>A0A1D8KUQ7_9CAUD</name>
<evidence type="ECO:0000313" key="1">
    <source>
        <dbReference type="EMBL" id="AOV62116.1"/>
    </source>
</evidence>